<evidence type="ECO:0000313" key="2">
    <source>
        <dbReference type="Proteomes" id="UP001060170"/>
    </source>
</evidence>
<dbReference type="Proteomes" id="UP001060170">
    <property type="component" value="Chromosome 11"/>
</dbReference>
<proteinExistence type="predicted"/>
<protein>
    <submittedName>
        <fullName evidence="1">Uncharacterized protein</fullName>
    </submittedName>
</protein>
<comment type="caution">
    <text evidence="1">The sequence shown here is derived from an EMBL/GenBank/DDBJ whole genome shotgun (WGS) entry which is preliminary data.</text>
</comment>
<evidence type="ECO:0000313" key="1">
    <source>
        <dbReference type="EMBL" id="KAI7943556.1"/>
    </source>
</evidence>
<accession>A0ACC0E1P5</accession>
<gene>
    <name evidence="1" type="ORF">MJO28_011084</name>
</gene>
<reference evidence="2" key="2">
    <citation type="journal article" date="2018" name="Mol. Plant Microbe Interact.">
        <title>Genome sequence resources for the wheat stripe rust pathogen (Puccinia striiformis f. sp. tritici) and the barley stripe rust pathogen (Puccinia striiformis f. sp. hordei).</title>
        <authorList>
            <person name="Xia C."/>
            <person name="Wang M."/>
            <person name="Yin C."/>
            <person name="Cornejo O.E."/>
            <person name="Hulbert S.H."/>
            <person name="Chen X."/>
        </authorList>
    </citation>
    <scope>NUCLEOTIDE SEQUENCE [LARGE SCALE GENOMIC DNA]</scope>
    <source>
        <strain evidence="2">93-210</strain>
    </source>
</reference>
<organism evidence="1 2">
    <name type="scientific">Puccinia striiformis f. sp. tritici</name>
    <dbReference type="NCBI Taxonomy" id="168172"/>
    <lineage>
        <taxon>Eukaryota</taxon>
        <taxon>Fungi</taxon>
        <taxon>Dikarya</taxon>
        <taxon>Basidiomycota</taxon>
        <taxon>Pucciniomycotina</taxon>
        <taxon>Pucciniomycetes</taxon>
        <taxon>Pucciniales</taxon>
        <taxon>Pucciniaceae</taxon>
        <taxon>Puccinia</taxon>
    </lineage>
</organism>
<name>A0ACC0E1P5_9BASI</name>
<keyword evidence="2" id="KW-1185">Reference proteome</keyword>
<sequence>MCGLKRTVYTAVVNAKDLAGSINVQHNCQLGNCPILKTKSTFMERQETSEKTDDVVHSDHDRYIINAASLRNAELHRLLSNMMIDPITGDQ</sequence>
<reference evidence="2" key="1">
    <citation type="journal article" date="2018" name="BMC Genomics">
        <title>Genomic insights into host adaptation between the wheat stripe rust pathogen (Puccinia striiformis f. sp. tritici) and the barley stripe rust pathogen (Puccinia striiformis f. sp. hordei).</title>
        <authorList>
            <person name="Xia C."/>
            <person name="Wang M."/>
            <person name="Yin C."/>
            <person name="Cornejo O.E."/>
            <person name="Hulbert S.H."/>
            <person name="Chen X."/>
        </authorList>
    </citation>
    <scope>NUCLEOTIDE SEQUENCE [LARGE SCALE GENOMIC DNA]</scope>
    <source>
        <strain evidence="2">93-210</strain>
    </source>
</reference>
<reference evidence="1 2" key="3">
    <citation type="journal article" date="2022" name="Microbiol. Spectr.">
        <title>Folding features and dynamics of 3D genome architecture in plant fungal pathogens.</title>
        <authorList>
            <person name="Xia C."/>
        </authorList>
    </citation>
    <scope>NUCLEOTIDE SEQUENCE [LARGE SCALE GENOMIC DNA]</scope>
    <source>
        <strain evidence="1 2">93-210</strain>
    </source>
</reference>
<dbReference type="EMBL" id="CM045875">
    <property type="protein sequence ID" value="KAI7943556.1"/>
    <property type="molecule type" value="Genomic_DNA"/>
</dbReference>